<feature type="compositionally biased region" description="Polar residues" evidence="4">
    <location>
        <begin position="533"/>
        <end position="543"/>
    </location>
</feature>
<keyword evidence="1" id="KW-0479">Metal-binding</keyword>
<proteinExistence type="predicted"/>
<dbReference type="InterPro" id="IPR001841">
    <property type="entry name" value="Znf_RING"/>
</dbReference>
<feature type="region of interest" description="Disordered" evidence="4">
    <location>
        <begin position="1"/>
        <end position="51"/>
    </location>
</feature>
<dbReference type="EMBL" id="CP138592">
    <property type="protein sequence ID" value="WPH04582.1"/>
    <property type="molecule type" value="Genomic_DNA"/>
</dbReference>
<feature type="region of interest" description="Disordered" evidence="4">
    <location>
        <begin position="517"/>
        <end position="581"/>
    </location>
</feature>
<dbReference type="InterPro" id="IPR017907">
    <property type="entry name" value="Znf_RING_CS"/>
</dbReference>
<dbReference type="GO" id="GO:0008270">
    <property type="term" value="F:zinc ion binding"/>
    <property type="evidence" value="ECO:0007669"/>
    <property type="project" value="UniProtKB-KW"/>
</dbReference>
<keyword evidence="3" id="KW-0862">Zinc</keyword>
<evidence type="ECO:0000256" key="4">
    <source>
        <dbReference type="SAM" id="MobiDB-lite"/>
    </source>
</evidence>
<dbReference type="InterPro" id="IPR027370">
    <property type="entry name" value="Znf-RING_euk"/>
</dbReference>
<keyword evidence="2" id="KW-0863">Zinc-finger</keyword>
<gene>
    <name evidence="6" type="ORF">R9X50_00747400</name>
</gene>
<dbReference type="Gene3D" id="3.30.40.10">
    <property type="entry name" value="Zinc/RING finger domain, C3HC4 (zinc finger)"/>
    <property type="match status" value="2"/>
</dbReference>
<dbReference type="PANTHER" id="PTHR10131:SF94">
    <property type="entry name" value="TNF RECEPTOR-ASSOCIATED FACTOR 4"/>
    <property type="match status" value="1"/>
</dbReference>
<feature type="compositionally biased region" description="Polar residues" evidence="4">
    <location>
        <begin position="25"/>
        <end position="50"/>
    </location>
</feature>
<accession>A0AAQ3MBI7</accession>
<protein>
    <recommendedName>
        <fullName evidence="5">RING-type domain-containing protein</fullName>
    </recommendedName>
</protein>
<dbReference type="Pfam" id="PF13445">
    <property type="entry name" value="zf-RING_UBOX"/>
    <property type="match status" value="1"/>
</dbReference>
<organism evidence="6 7">
    <name type="scientific">Acrodontium crateriforme</name>
    <dbReference type="NCBI Taxonomy" id="150365"/>
    <lineage>
        <taxon>Eukaryota</taxon>
        <taxon>Fungi</taxon>
        <taxon>Dikarya</taxon>
        <taxon>Ascomycota</taxon>
        <taxon>Pezizomycotina</taxon>
        <taxon>Dothideomycetes</taxon>
        <taxon>Dothideomycetidae</taxon>
        <taxon>Mycosphaerellales</taxon>
        <taxon>Teratosphaeriaceae</taxon>
        <taxon>Acrodontium</taxon>
    </lineage>
</organism>
<name>A0AAQ3MBI7_9PEZI</name>
<feature type="domain" description="RING-type" evidence="5">
    <location>
        <begin position="100"/>
        <end position="145"/>
    </location>
</feature>
<feature type="region of interest" description="Disordered" evidence="4">
    <location>
        <begin position="359"/>
        <end position="378"/>
    </location>
</feature>
<keyword evidence="7" id="KW-1185">Reference proteome</keyword>
<evidence type="ECO:0000313" key="6">
    <source>
        <dbReference type="EMBL" id="WPH04582.1"/>
    </source>
</evidence>
<sequence>MSSFPPPRHISQAGRSHARGHSLAPNFTSSALPPSNVRHSSSPNAPTSEMSLRGMSRLEGQHAMDQSRFLASKARVKNLNPPVDMRLLDYVAPYDGNLMCPICRCPFVDPVILTECDHCFCRDCIRQTWSAQYNPLGPRGDCPTCRTPAKLGLRCATSKILVNILDDLVVKCPRSEEGCPAEVKRGEVQDHVNIYCGYTVVNCPSDDCELPLRRKDMPKGCLHHGVCCFECREELQISNLERHWQSSCPQRTINCEFCDVQLTFHEREQHMKDACPALSIPCPGAAFGCTSRGRREQAETHSRNCTLARLAPIFAAQKQRLDEQEAAQKAMAHKLDIFQDGFASLQSLLCDPSDGAGLTNTQATVEPPGRNHRGRSHTMGAYAGTAEPLDLDFPTSSAQWSPSASTAPSRPAPNPPGPRPRDLPEPYTGDFDLAAPAFPSHSMTQEMPYTSPLHHLLSMHESLRDEMSRISAALAEVDGRLSMQSLNENMRTREEITYLGAQLAGLSRQVHWLTSSQLQRQQPQGAGARPANGSASSNVSDMTSVEAAVNAASNGLRGSQRMANGGNGMRRGLSEEGRTKL</sequence>
<evidence type="ECO:0000256" key="3">
    <source>
        <dbReference type="ARBA" id="ARBA00022833"/>
    </source>
</evidence>
<feature type="compositionally biased region" description="Basic and acidic residues" evidence="4">
    <location>
        <begin position="572"/>
        <end position="581"/>
    </location>
</feature>
<dbReference type="SUPFAM" id="SSF49599">
    <property type="entry name" value="TRAF domain-like"/>
    <property type="match status" value="2"/>
</dbReference>
<dbReference type="PANTHER" id="PTHR10131">
    <property type="entry name" value="TNF RECEPTOR ASSOCIATED FACTOR"/>
    <property type="match status" value="1"/>
</dbReference>
<dbReference type="AlphaFoldDB" id="A0AAQ3MBI7"/>
<dbReference type="SMART" id="SM00184">
    <property type="entry name" value="RING"/>
    <property type="match status" value="1"/>
</dbReference>
<dbReference type="Proteomes" id="UP001303373">
    <property type="component" value="Chromosome 13"/>
</dbReference>
<evidence type="ECO:0000313" key="7">
    <source>
        <dbReference type="Proteomes" id="UP001303373"/>
    </source>
</evidence>
<reference evidence="6 7" key="1">
    <citation type="submission" date="2023-11" db="EMBL/GenBank/DDBJ databases">
        <title>An acidophilic fungus is an integral part of prey digestion in a carnivorous sundew plant.</title>
        <authorList>
            <person name="Tsai I.J."/>
        </authorList>
    </citation>
    <scope>NUCLEOTIDE SEQUENCE [LARGE SCALE GENOMIC DNA]</scope>
    <source>
        <strain evidence="6">169a</strain>
    </source>
</reference>
<evidence type="ECO:0000256" key="2">
    <source>
        <dbReference type="ARBA" id="ARBA00022771"/>
    </source>
</evidence>
<dbReference type="InterPro" id="IPR013083">
    <property type="entry name" value="Znf_RING/FYVE/PHD"/>
</dbReference>
<dbReference type="PROSITE" id="PS00518">
    <property type="entry name" value="ZF_RING_1"/>
    <property type="match status" value="1"/>
</dbReference>
<feature type="region of interest" description="Disordered" evidence="4">
    <location>
        <begin position="387"/>
        <end position="437"/>
    </location>
</feature>
<dbReference type="SUPFAM" id="SSF57850">
    <property type="entry name" value="RING/U-box"/>
    <property type="match status" value="1"/>
</dbReference>
<evidence type="ECO:0000259" key="5">
    <source>
        <dbReference type="SMART" id="SM00184"/>
    </source>
</evidence>
<evidence type="ECO:0000256" key="1">
    <source>
        <dbReference type="ARBA" id="ARBA00022723"/>
    </source>
</evidence>